<organism evidence="6 7">
    <name type="scientific">Eremothecium cymbalariae (strain CBS 270.75 / DBVPG 7215 / KCTC 17166 / NRRL Y-17582)</name>
    <name type="common">Yeast</name>
    <dbReference type="NCBI Taxonomy" id="931890"/>
    <lineage>
        <taxon>Eukaryota</taxon>
        <taxon>Fungi</taxon>
        <taxon>Dikarya</taxon>
        <taxon>Ascomycota</taxon>
        <taxon>Saccharomycotina</taxon>
        <taxon>Saccharomycetes</taxon>
        <taxon>Saccharomycetales</taxon>
        <taxon>Saccharomycetaceae</taxon>
        <taxon>Eremothecium</taxon>
    </lineage>
</organism>
<dbReference type="SUPFAM" id="SSF159245">
    <property type="entry name" value="AttH-like"/>
    <property type="match status" value="1"/>
</dbReference>
<evidence type="ECO:0000256" key="3">
    <source>
        <dbReference type="ARBA" id="ARBA00022490"/>
    </source>
</evidence>
<dbReference type="OMA" id="AFWPRCV"/>
<comment type="subcellular location">
    <subcellularLocation>
        <location evidence="1">Cytoplasm</location>
    </subcellularLocation>
</comment>
<comment type="similarity">
    <text evidence="2">Belongs to the SVF1 family.</text>
</comment>
<dbReference type="EMBL" id="CP002497">
    <property type="protein sequence ID" value="AET37555.1"/>
    <property type="molecule type" value="Genomic_DNA"/>
</dbReference>
<keyword evidence="3" id="KW-0963">Cytoplasm</keyword>
<dbReference type="Proteomes" id="UP000006790">
    <property type="component" value="Chromosome 1"/>
</dbReference>
<dbReference type="GO" id="GO:0006979">
    <property type="term" value="P:response to oxidative stress"/>
    <property type="evidence" value="ECO:0007669"/>
    <property type="project" value="InterPro"/>
</dbReference>
<name>G8JN91_ERECY</name>
<evidence type="ECO:0000313" key="6">
    <source>
        <dbReference type="EMBL" id="AET37555.1"/>
    </source>
</evidence>
<dbReference type="Pfam" id="PF08622">
    <property type="entry name" value="Svf1"/>
    <property type="match status" value="1"/>
</dbReference>
<dbReference type="eggNOG" id="ENOG502QQY3">
    <property type="taxonomic scope" value="Eukaryota"/>
</dbReference>
<protein>
    <recommendedName>
        <fullName evidence="8">Survival factor 1</fullName>
    </recommendedName>
</protein>
<evidence type="ECO:0000256" key="2">
    <source>
        <dbReference type="ARBA" id="ARBA00009069"/>
    </source>
</evidence>
<dbReference type="FunCoup" id="G8JN91">
    <property type="interactions" value="115"/>
</dbReference>
<dbReference type="InterPro" id="IPR013931">
    <property type="entry name" value="Svf1-like_N"/>
</dbReference>
<dbReference type="Pfam" id="PF17187">
    <property type="entry name" value="Svf1_C"/>
    <property type="match status" value="1"/>
</dbReference>
<gene>
    <name evidence="6" type="ordered locus">Ecym_1320</name>
</gene>
<evidence type="ECO:0000256" key="1">
    <source>
        <dbReference type="ARBA" id="ARBA00004496"/>
    </source>
</evidence>
<feature type="domain" description="Svf1-like N-terminal" evidence="4">
    <location>
        <begin position="56"/>
        <end position="216"/>
    </location>
</feature>
<accession>G8JN91</accession>
<dbReference type="AlphaFoldDB" id="G8JN91"/>
<keyword evidence="7" id="KW-1185">Reference proteome</keyword>
<evidence type="ECO:0008006" key="8">
    <source>
        <dbReference type="Google" id="ProtNLM"/>
    </source>
</evidence>
<dbReference type="GO" id="GO:0005737">
    <property type="term" value="C:cytoplasm"/>
    <property type="evidence" value="ECO:0007669"/>
    <property type="project" value="UniProtKB-SubCell"/>
</dbReference>
<reference evidence="7" key="1">
    <citation type="journal article" date="2012" name="G3 (Bethesda)">
        <title>Pichia sorbitophila, an interspecies yeast hybrid reveals early steps of genome resolution following polyploidization.</title>
        <authorList>
            <person name="Leh Louis V."/>
            <person name="Despons L."/>
            <person name="Friedrich A."/>
            <person name="Martin T."/>
            <person name="Durrens P."/>
            <person name="Casaregola S."/>
            <person name="Neuveglise C."/>
            <person name="Fairhead C."/>
            <person name="Marck C."/>
            <person name="Cruz J.A."/>
            <person name="Straub M.L."/>
            <person name="Kugler V."/>
            <person name="Sacerdot C."/>
            <person name="Uzunov Z."/>
            <person name="Thierry A."/>
            <person name="Weiss S."/>
            <person name="Bleykasten C."/>
            <person name="De Montigny J."/>
            <person name="Jacques N."/>
            <person name="Jung P."/>
            <person name="Lemaire M."/>
            <person name="Mallet S."/>
            <person name="Morel G."/>
            <person name="Richard G.F."/>
            <person name="Sarkar A."/>
            <person name="Savel G."/>
            <person name="Schacherer J."/>
            <person name="Seret M.L."/>
            <person name="Talla E."/>
            <person name="Samson G."/>
            <person name="Jubin C."/>
            <person name="Poulain J."/>
            <person name="Vacherie B."/>
            <person name="Barbe V."/>
            <person name="Pelletier E."/>
            <person name="Sherman D.J."/>
            <person name="Westhof E."/>
            <person name="Weissenbach J."/>
            <person name="Baret P.V."/>
            <person name="Wincker P."/>
            <person name="Gaillardin C."/>
            <person name="Dujon B."/>
            <person name="Souciet J.L."/>
        </authorList>
    </citation>
    <scope>NUCLEOTIDE SEQUENCE [LARGE SCALE GENOMIC DNA]</scope>
    <source>
        <strain evidence="7">CBS 270.75 / DBVPG 7215 / KCTC 17166 / NRRL Y-17582</strain>
    </source>
</reference>
<sequence length="390" mass="43453">MLKWIQGGISSVTGIAEPQYGKEYIHTATDRVKGKQPFHETSIQDFKWQNPASTNVETFTFYFTQLESGVTGFAQIIHSTIGSLHTTGQFTFRCHHKTRPDLNVWTSTKLENFRIDGTNFYANNLSLELSSDGTSFHLKSSVCTDSIVDLVATRLTSGVKVGEDPTTYYGEDEKSPWGTMRHVFWPRNSVNGTITLKGGVAVSFKENYSMLAMAMQGMKPHHAARSWNFLNFHSEEYSVILMEFTTPKSYENTEVSIGILCDKNSVLAVTVDNKVEHLDASVDSVGWPVPKAISIDFQGVSASITDNEIDTAPKISANMEGQLSCLVERVDVMAEIPNFVKNIVSGVAGAKPYIYQFVNELNFTFEGVKHKGLGWCEVTFISEFDDISRK</sequence>
<dbReference type="OrthoDB" id="2590239at2759"/>
<dbReference type="PANTHER" id="PTHR47107:SF1">
    <property type="entry name" value="CERAMIDE-BINDING PROTEIN SVF1-RELATED"/>
    <property type="match status" value="1"/>
</dbReference>
<dbReference type="RefSeq" id="XP_003644372.1">
    <property type="nucleotide sequence ID" value="XM_003644324.1"/>
</dbReference>
<evidence type="ECO:0000259" key="5">
    <source>
        <dbReference type="Pfam" id="PF17187"/>
    </source>
</evidence>
<dbReference type="InterPro" id="IPR033394">
    <property type="entry name" value="Svf1-like_C"/>
</dbReference>
<evidence type="ECO:0000313" key="7">
    <source>
        <dbReference type="Proteomes" id="UP000006790"/>
    </source>
</evidence>
<dbReference type="KEGG" id="erc:Ecym_1320"/>
<evidence type="ECO:0000259" key="4">
    <source>
        <dbReference type="Pfam" id="PF08622"/>
    </source>
</evidence>
<dbReference type="GeneID" id="11469681"/>
<dbReference type="PANTHER" id="PTHR47107">
    <property type="entry name" value="SVF1-LIKE PROTEIN YDR222W-RELATED"/>
    <property type="match status" value="1"/>
</dbReference>
<dbReference type="InterPro" id="IPR051385">
    <property type="entry name" value="Ceramide-binding_SVF1"/>
</dbReference>
<proteinExistence type="inferred from homology"/>
<feature type="domain" description="Svf1-like C-terminal" evidence="5">
    <location>
        <begin position="218"/>
        <end position="382"/>
    </location>
</feature>
<dbReference type="InParanoid" id="G8JN91"/>
<dbReference type="HOGENOM" id="CLU_030205_2_0_1"/>